<dbReference type="STRING" id="1267766.WYH_02536"/>
<feature type="domain" description="Glycoamylase-like" evidence="4">
    <location>
        <begin position="1194"/>
        <end position="1392"/>
    </location>
</feature>
<dbReference type="InterPro" id="IPR037824">
    <property type="entry name" value="GH94N_2_NdvB"/>
</dbReference>
<dbReference type="CDD" id="cd11756">
    <property type="entry name" value="GH94N_ChvB_NdvB_1_like"/>
    <property type="match status" value="1"/>
</dbReference>
<keyword evidence="2 6" id="KW-0808">Transferase</keyword>
<reference evidence="6" key="1">
    <citation type="submission" date="2015-05" db="EMBL/GenBank/DDBJ databases">
        <title>The complete genome of Altererythrobacter atlanticus strain 26DY36.</title>
        <authorList>
            <person name="Wu Y.-H."/>
            <person name="Cheng H."/>
            <person name="Wu X.-W."/>
        </authorList>
    </citation>
    <scope>NUCLEOTIDE SEQUENCE [LARGE SCALE GENOMIC DNA]</scope>
    <source>
        <strain evidence="6">26DY36</strain>
    </source>
</reference>
<dbReference type="EMBL" id="CP011452">
    <property type="protein sequence ID" value="AKH43566.1"/>
    <property type="molecule type" value="Genomic_DNA"/>
</dbReference>
<dbReference type="Gene3D" id="2.60.420.10">
    <property type="entry name" value="Maltose phosphorylase, domain 3"/>
    <property type="match status" value="1"/>
</dbReference>
<dbReference type="InterPro" id="IPR033432">
    <property type="entry name" value="GH94_catalytic"/>
</dbReference>
<feature type="domain" description="Glycosyl hydrolase 94 catalytic" evidence="5">
    <location>
        <begin position="2229"/>
        <end position="2652"/>
    </location>
</feature>
<dbReference type="Pfam" id="PF10091">
    <property type="entry name" value="Glycoamylase"/>
    <property type="match status" value="1"/>
</dbReference>
<dbReference type="GO" id="GO:0005975">
    <property type="term" value="P:carbohydrate metabolic process"/>
    <property type="evidence" value="ECO:0007669"/>
    <property type="project" value="InterPro"/>
</dbReference>
<dbReference type="PANTHER" id="PTHR37469:SF2">
    <property type="entry name" value="CELLOBIONIC ACID PHOSPHORYLASE"/>
    <property type="match status" value="1"/>
</dbReference>
<name>A0A0F7KWK9_9SPHN</name>
<dbReference type="InterPro" id="IPR011013">
    <property type="entry name" value="Gal_mutarotase_sf_dom"/>
</dbReference>
<dbReference type="InterPro" id="IPR052047">
    <property type="entry name" value="GH94_Enzymes"/>
</dbReference>
<dbReference type="Proteomes" id="UP000034392">
    <property type="component" value="Chromosome"/>
</dbReference>
<dbReference type="InterPro" id="IPR019282">
    <property type="entry name" value="Glycoamylase-like_cons_dom"/>
</dbReference>
<dbReference type="RefSeq" id="WP_046904087.1">
    <property type="nucleotide sequence ID" value="NZ_CP011452.2"/>
</dbReference>
<proteinExistence type="predicted"/>
<dbReference type="InterPro" id="IPR008928">
    <property type="entry name" value="6-hairpin_glycosidase_sf"/>
</dbReference>
<feature type="domain" description="Glycosyl hydrolase 94 supersandwich" evidence="3">
    <location>
        <begin position="1452"/>
        <end position="1720"/>
    </location>
</feature>
<gene>
    <name evidence="6" type="primary">chbP_1</name>
    <name evidence="6" type="ORF">WYH_02536</name>
</gene>
<dbReference type="CDD" id="cd11753">
    <property type="entry name" value="GH94N_ChvB_NdvB_2_like"/>
    <property type="match status" value="1"/>
</dbReference>
<dbReference type="GO" id="GO:0030246">
    <property type="term" value="F:carbohydrate binding"/>
    <property type="evidence" value="ECO:0007669"/>
    <property type="project" value="InterPro"/>
</dbReference>
<keyword evidence="7" id="KW-1185">Reference proteome</keyword>
<evidence type="ECO:0000313" key="7">
    <source>
        <dbReference type="Proteomes" id="UP000034392"/>
    </source>
</evidence>
<dbReference type="Gene3D" id="1.50.10.10">
    <property type="match status" value="1"/>
</dbReference>
<evidence type="ECO:0000259" key="4">
    <source>
        <dbReference type="Pfam" id="PF10091"/>
    </source>
</evidence>
<dbReference type="InterPro" id="IPR012341">
    <property type="entry name" value="6hp_glycosidase-like_sf"/>
</dbReference>
<accession>A0A0F7KWK9</accession>
<organism evidence="6 7">
    <name type="scientific">Croceibacterium atlanticum</name>
    <dbReference type="NCBI Taxonomy" id="1267766"/>
    <lineage>
        <taxon>Bacteria</taxon>
        <taxon>Pseudomonadati</taxon>
        <taxon>Pseudomonadota</taxon>
        <taxon>Alphaproteobacteria</taxon>
        <taxon>Sphingomonadales</taxon>
        <taxon>Erythrobacteraceae</taxon>
        <taxon>Croceibacterium</taxon>
    </lineage>
</organism>
<dbReference type="InterPro" id="IPR037018">
    <property type="entry name" value="GH65_N"/>
</dbReference>
<evidence type="ECO:0000259" key="5">
    <source>
        <dbReference type="Pfam" id="PF17167"/>
    </source>
</evidence>
<dbReference type="GO" id="GO:0016757">
    <property type="term" value="F:glycosyltransferase activity"/>
    <property type="evidence" value="ECO:0007669"/>
    <property type="project" value="UniProtKB-KW"/>
</dbReference>
<dbReference type="EC" id="2.4.1.280" evidence="6"/>
<dbReference type="InterPro" id="IPR037820">
    <property type="entry name" value="GH94N_NdvB"/>
</dbReference>
<dbReference type="PATRIC" id="fig|1267766.3.peg.2569"/>
<dbReference type="PANTHER" id="PTHR37469">
    <property type="entry name" value="CELLOBIONIC ACID PHOSPHORYLASE-RELATED"/>
    <property type="match status" value="1"/>
</dbReference>
<dbReference type="SMART" id="SM01068">
    <property type="entry name" value="CBM_X"/>
    <property type="match status" value="2"/>
</dbReference>
<dbReference type="Gene3D" id="1.50.10.140">
    <property type="match status" value="2"/>
</dbReference>
<keyword evidence="1 6" id="KW-0328">Glycosyltransferase</keyword>
<dbReference type="Pfam" id="PF06165">
    <property type="entry name" value="GH94_b-supersand"/>
    <property type="match status" value="2"/>
</dbReference>
<dbReference type="Pfam" id="PF17167">
    <property type="entry name" value="Glyco_hydro_94"/>
    <property type="match status" value="1"/>
</dbReference>
<evidence type="ECO:0000256" key="1">
    <source>
        <dbReference type="ARBA" id="ARBA00022676"/>
    </source>
</evidence>
<dbReference type="KEGG" id="aay:WYH_02536"/>
<dbReference type="InterPro" id="IPR010383">
    <property type="entry name" value="Glyco_hydrolase_94_b-supersand"/>
</dbReference>
<evidence type="ECO:0000256" key="2">
    <source>
        <dbReference type="ARBA" id="ARBA00022679"/>
    </source>
</evidence>
<feature type="domain" description="Glycosyl hydrolase 94 supersandwich" evidence="3">
    <location>
        <begin position="1946"/>
        <end position="2216"/>
    </location>
</feature>
<dbReference type="SUPFAM" id="SSF48208">
    <property type="entry name" value="Six-hairpin glycosidases"/>
    <property type="match status" value="1"/>
</dbReference>
<evidence type="ECO:0000259" key="3">
    <source>
        <dbReference type="Pfam" id="PF06165"/>
    </source>
</evidence>
<dbReference type="Gene3D" id="2.70.98.40">
    <property type="entry name" value="Glycoside hydrolase, family 65, N-terminal domain"/>
    <property type="match status" value="2"/>
</dbReference>
<protein>
    <submittedName>
        <fullName evidence="6">N,N'-diacetylchitobiose phosphorylase</fullName>
        <ecNumber evidence="6">2.4.1.280</ecNumber>
    </submittedName>
</protein>
<evidence type="ECO:0000313" key="6">
    <source>
        <dbReference type="EMBL" id="AKH43566.1"/>
    </source>
</evidence>
<dbReference type="SUPFAM" id="SSF74650">
    <property type="entry name" value="Galactose mutarotase-like"/>
    <property type="match status" value="2"/>
</dbReference>
<sequence>MSDINRDFSALDHAAIQFAEEDRISPQAAQEIPARTGTDAILEWLRAACLACAKAGAEASKAAEWLLDNDYVVHRALRQIKQDLPTGFYSKLPALEGEETIGFPRAFVLAHRFLELSRMQVSASALSRFLIAYQRTAPLRIGELWAFPAMLRIACVEILVETLSTLLCDQLDVPVATTSWAGEAHALEANERVARAIANLSTLDAISWEDLFDDVSPVEQILRNDPSGYYGQMDFDSRDRYRRAVEELAEYGDLSETDVALEAIQASRAALPDDRSHHVGFWLAGEGRRAFRQQTGAVFPARVRLLDYALRHPGPVYFVSLIGLLVWALLLPAIYLDAADAGATGWFAGLSLSLIPASVVAITFLHWSITRLLPPRVLFKLDFGDGLPEDCATLIAVPVVIAREDEVPFLIEKLENHWLSNGEPMVDVVLLADLADAASESTAGDKQIEQALEREILELNTRYRSEGSEPFHLLMRPRQYCEAQGCWLAWERKRGKLEQLNHMLIEGDGGAFHRHVGSREIPRNIRFVVTLDADTTLPTGTVRKLVGTLAHPLNQAKFDPDTGTLLGGYTIIQPRVEISPQSGSRTLFARLFAGDTSIDIYSRAVSNVYQDLFGAGIFVGKGIYDLHAFHRSVAGRVPENSILSHDLFEGVHGRVGLASDIVLFEGFPGNYLEYARRAHRWIRGDWQLLPWLAGKVRRSDGTRSPNPIAAIDRWKIIDNLRRSLVAPATILLVVSGWYILPGQAWFWSLLAFFMPAGQVFTDLVTGLATGRRRGTSRSLGPQLRDQAGRWFLAVVYLLDDAILSVRAIAVTLWRLFASRRNLLEWTSAAHSATDLRSNRARGVIWRKMWLGPTISVALAALLAAIKPDALAASLPLLILWIAAPEITWAMARERREDAEPLAEDDRRFLRGLARRTWLFFETFAGPEDNWLPPDNYQGAPHAEIAQRTSPTNIGMLMLSTAAAWDLGYIGRSELAARTANLFATLDRLERYRGHFYNWYDTRTLASLEPRYVSTVDSGNLAAALLAYAASLREARRAEGMEEQRWRGLIDVIDLIEQVAQNSEDAALPRWITQLRSRLEGVEEDRAHWMAGLQDICEVLIPEMEAALGLGEQSEKAAPNHLVDIEVLVDRLQYQIRSMCRDLGNGGIPADQLSSLADQAIEMAYSMEFAPLYDEHRRLLRIGINVSLGRPDTHYYDLLASEARLASFFAIAKGDVPPEHWFHLGRPLRRVEGGAMLISWNGSMFEYLMPRLLLKPDTGTLLGESERMVVDVQERYGRAQSVPWGISESAYSARDPEHRYRYQGFGVPELGLKRGLSRDMVVAPYATALALAVAPKKAVANLRLLTRSGGSGRYGLVEALDFTPERSPGSGPRTVNAYMAHHQGMLLSAIVNALFSDRFASRFAEDPRMRPTMLLLSERVPREIPPEIDRLADPTISMVRGTPVTLPASWQPRREASVPQMLLLGNGPLSTWLSDSGSGGLRWHHRALTRFVADATHDADGYWIYIADEDTGRLWSATLEPTGSEAEEYEVTCHAHQAVIRRRDQGVVSRLEIGVLAGSDIEVRRLRLINESSRHRKLRVTTYAEIVLGEPLEDERHPAFSKLFIKSEHVPSLGGLLFERRARAPQDTPPVLLHFAVDGGGPVRNARFETDRRAFIRRHESLRSPTGATEAVQNTQGWTLDPVMALQHLIDLEPFEIREICFLTVAAASRESAVELAERHSSLDSIEWALHDTATENARSLVHMNIEAEHLPVVQQLASALIYPQNAPSSARTIKNENSLGQADLWGMGVSGDYPILLLRSAGETTTLLPVLLAAHRLWRRHGLEVDLVILQLAGSAYIEPVLDQLREALQRAKMPELLGRKGGVHIVFADQIGADRVRLLESTARVTLDDARGSLQEQLEEAHDVPNRLPLFSATRAAQHPSMTPLERSANLLYDNGLGGFTADGREYVIFVEPGQATPAPWCNILANRDFGALVSEAGGGYTWAINSGENRLTTWSNDPVTDRPSETLYLRDEETGEVWTITPAPVGDAAACEVRHGAGYTKWSKRFAGLAHQLTMFVPLDASVKIVRLRIRNCEDRHRRVTATYYAEWLLGSLPSIARPHIVCDFDTETQTITATNRWNSDFAGQVAFLTANRPPHGFTTDRGEFIGRGGDPADPAALRRWGLTNSVCAGGDTCGAYQIHLDLGPGEEEEILFVLGQGLGHHAAMELAQRWREPDEAETAMIALENFWDETLGALQVSTPDPAFDVMVNRWLLYQTLSSRVLARTGFYQSSGAFGFRDQLQDVLALLHTAPALARAHILESAQHQFVEGDVLHWWHPPADRGVRTRFSDDLLWLPYVVGIYVTTTGDLDILDEEVAFLDADELAPDEANRYAQFDATEWRGSLFEHCERALHRALAVGAHGLPLIGAGDWNDGMDRLGAKGHGESVWLAWFITVTAQGFADICRRTGRMHEAKEWEERASEIRRRAEESAWDGSWYLRAFDDDGRPIGSAESDDCRIDSIAQSWAAFASADQERVSEALQSAWDMLVSQEDQLARLLWPAFDEGLIDPGYIKAYPPGIRENGGQYSHATAWLGMAFARVKDPEKAFALFNMINPVRRSDDHAKAEHYRLEPYAVAGDISAGKQHTGRGGWSWYTGAAGWAWQLATKSILGLQQIDGQLIVNPCIPPNWGGFSATLRVGGGLVSVKVEDPQGLGCADVELTVDGKTHAGNAIVLPKNGETVELRVRIVGRNVQHPSPA</sequence>